<proteinExistence type="predicted"/>
<dbReference type="Proteomes" id="UP000196052">
    <property type="component" value="Unassembled WGS sequence"/>
</dbReference>
<evidence type="ECO:0000313" key="2">
    <source>
        <dbReference type="Proteomes" id="UP000196052"/>
    </source>
</evidence>
<sequence>MTRNVQISVRILYSRLNCG</sequence>
<gene>
    <name evidence="1" type="ORF">BC05F1_05737</name>
</gene>
<organism evidence="1 2">
    <name type="scientific">Bacillus wiedmannii</name>
    <dbReference type="NCBI Taxonomy" id="1890302"/>
    <lineage>
        <taxon>Bacteria</taxon>
        <taxon>Bacillati</taxon>
        <taxon>Bacillota</taxon>
        <taxon>Bacilli</taxon>
        <taxon>Bacillales</taxon>
        <taxon>Bacillaceae</taxon>
        <taxon>Bacillus</taxon>
        <taxon>Bacillus cereus group</taxon>
    </lineage>
</organism>
<dbReference type="EMBL" id="FMBE01000017">
    <property type="protein sequence ID" value="SCC65876.1"/>
    <property type="molecule type" value="Genomic_DNA"/>
</dbReference>
<dbReference type="AlphaFoldDB" id="A0A1C4GCI4"/>
<reference evidence="2" key="1">
    <citation type="submission" date="2016-08" db="EMBL/GenBank/DDBJ databases">
        <authorList>
            <person name="Loux V."/>
            <person name="Rue O."/>
        </authorList>
    </citation>
    <scope>NUCLEOTIDE SEQUENCE [LARGE SCALE GENOMIC DNA]</scope>
    <source>
        <strain evidence="2">INRA Bc05-F1</strain>
    </source>
</reference>
<protein>
    <submittedName>
        <fullName evidence="1">Uncharacterized protein</fullName>
    </submittedName>
</protein>
<accession>A0A1C4GCI4</accession>
<name>A0A1C4GCI4_9BACI</name>
<evidence type="ECO:0000313" key="1">
    <source>
        <dbReference type="EMBL" id="SCC65876.1"/>
    </source>
</evidence>